<dbReference type="InterPro" id="IPR041415">
    <property type="entry name" value="BclA_C"/>
</dbReference>
<organism evidence="6 7">
    <name type="scientific">Paenibacillus chondroitinus</name>
    <dbReference type="NCBI Taxonomy" id="59842"/>
    <lineage>
        <taxon>Bacteria</taxon>
        <taxon>Bacillati</taxon>
        <taxon>Bacillota</taxon>
        <taxon>Bacilli</taxon>
        <taxon>Bacillales</taxon>
        <taxon>Paenibacillaceae</taxon>
        <taxon>Paenibacillus</taxon>
    </lineage>
</organism>
<evidence type="ECO:0000256" key="2">
    <source>
        <dbReference type="ARBA" id="ARBA00022525"/>
    </source>
</evidence>
<gene>
    <name evidence="6" type="ORF">P5G65_25680</name>
</gene>
<dbReference type="Gene3D" id="2.60.120.40">
    <property type="match status" value="1"/>
</dbReference>
<feature type="non-terminal residue" evidence="6">
    <location>
        <position position="1"/>
    </location>
</feature>
<dbReference type="EMBL" id="JAROBY010000047">
    <property type="protein sequence ID" value="MEB4797299.1"/>
    <property type="molecule type" value="Genomic_DNA"/>
</dbReference>
<protein>
    <recommendedName>
        <fullName evidence="5">BclA C-terminal domain-containing protein</fullName>
    </recommendedName>
</protein>
<feature type="domain" description="BclA C-terminal" evidence="5">
    <location>
        <begin position="82"/>
        <end position="210"/>
    </location>
</feature>
<evidence type="ECO:0000313" key="7">
    <source>
        <dbReference type="Proteomes" id="UP001355653"/>
    </source>
</evidence>
<keyword evidence="2" id="KW-0964">Secreted</keyword>
<comment type="caution">
    <text evidence="6">The sequence shown here is derived from an EMBL/GenBank/DDBJ whole genome shotgun (WGS) entry which is preliminary data.</text>
</comment>
<dbReference type="PANTHER" id="PTHR15427:SF33">
    <property type="entry name" value="COLLAGEN IV NC1 DOMAIN-CONTAINING PROTEIN"/>
    <property type="match status" value="1"/>
</dbReference>
<keyword evidence="4" id="KW-0812">Transmembrane</keyword>
<name>A0ABU6DHS9_9BACL</name>
<evidence type="ECO:0000256" key="4">
    <source>
        <dbReference type="SAM" id="Phobius"/>
    </source>
</evidence>
<keyword evidence="4" id="KW-0472">Membrane</keyword>
<feature type="region of interest" description="Disordered" evidence="3">
    <location>
        <begin position="1"/>
        <end position="20"/>
    </location>
</feature>
<comment type="subcellular location">
    <subcellularLocation>
        <location evidence="1">Secreted</location>
    </subcellularLocation>
</comment>
<evidence type="ECO:0000256" key="1">
    <source>
        <dbReference type="ARBA" id="ARBA00004613"/>
    </source>
</evidence>
<feature type="transmembrane region" description="Helical" evidence="4">
    <location>
        <begin position="186"/>
        <end position="207"/>
    </location>
</feature>
<evidence type="ECO:0000259" key="5">
    <source>
        <dbReference type="Pfam" id="PF18573"/>
    </source>
</evidence>
<proteinExistence type="predicted"/>
<dbReference type="Pfam" id="PF18573">
    <property type="entry name" value="BclA_C"/>
    <property type="match status" value="1"/>
</dbReference>
<dbReference type="Proteomes" id="UP001355653">
    <property type="component" value="Unassembled WGS sequence"/>
</dbReference>
<dbReference type="InterPro" id="IPR050392">
    <property type="entry name" value="Collagen/C1q_domain"/>
</dbReference>
<keyword evidence="7" id="KW-1185">Reference proteome</keyword>
<reference evidence="6 7" key="1">
    <citation type="submission" date="2023-03" db="EMBL/GenBank/DDBJ databases">
        <title>Bacillus Genome Sequencing.</title>
        <authorList>
            <person name="Dunlap C."/>
        </authorList>
    </citation>
    <scope>NUCLEOTIDE SEQUENCE [LARGE SCALE GENOMIC DNA]</scope>
    <source>
        <strain evidence="6 7">NRS-1351</strain>
    </source>
</reference>
<dbReference type="PANTHER" id="PTHR15427">
    <property type="entry name" value="EMILIN ELASTIN MICROFIBRIL INTERFACE-LOCATED PROTEIN ELASTIN MICROFIBRIL INTERFACER"/>
    <property type="match status" value="1"/>
</dbReference>
<keyword evidence="4" id="KW-1133">Transmembrane helix</keyword>
<evidence type="ECO:0000256" key="3">
    <source>
        <dbReference type="SAM" id="MobiDB-lite"/>
    </source>
</evidence>
<dbReference type="Pfam" id="PF01391">
    <property type="entry name" value="Collagen"/>
    <property type="match status" value="1"/>
</dbReference>
<dbReference type="InterPro" id="IPR008983">
    <property type="entry name" value="Tumour_necrosis_fac-like_dom"/>
</dbReference>
<sequence>GTNGATGATGAAGTNGATGATGAAGTNGATGATGATGDTGAAGTNGVTGATGATGDTGAAGAAGATGATGAAGTAFTNINSFAANTAGSVIAVVLGGTNVPLPNNQLLNGGITVNGLNDTFTVPSNGDYMISYQVNVTTALLVSTRLLINGTPSTPSIISPVVSISEFNNLVILNLTAGSTITLQLFGLLGAATLLSGAAGAALTIIKVS</sequence>
<dbReference type="InterPro" id="IPR008160">
    <property type="entry name" value="Collagen"/>
</dbReference>
<accession>A0ABU6DHS9</accession>
<evidence type="ECO:0000313" key="6">
    <source>
        <dbReference type="EMBL" id="MEB4797299.1"/>
    </source>
</evidence>
<dbReference type="RefSeq" id="WP_325074596.1">
    <property type="nucleotide sequence ID" value="NZ_JAROBY010000047.1"/>
</dbReference>